<accession>A0A9W9TXE0</accession>
<keyword evidence="3" id="KW-0539">Nucleus</keyword>
<dbReference type="EMBL" id="JAPQKT010000001">
    <property type="protein sequence ID" value="KAJ5242890.1"/>
    <property type="molecule type" value="Genomic_DNA"/>
</dbReference>
<dbReference type="GO" id="GO:0005634">
    <property type="term" value="C:nucleus"/>
    <property type="evidence" value="ECO:0007669"/>
    <property type="project" value="TreeGrafter"/>
</dbReference>
<dbReference type="InterPro" id="IPR051127">
    <property type="entry name" value="Fungal_SecMet_Regulators"/>
</dbReference>
<name>A0A9W9TXE0_PENCI</name>
<keyword evidence="1" id="KW-0805">Transcription regulation</keyword>
<dbReference type="AlphaFoldDB" id="A0A9W9TXE0"/>
<protein>
    <recommendedName>
        <fullName evidence="5">Xylanolytic transcriptional activator regulatory domain-containing protein</fullName>
    </recommendedName>
</protein>
<dbReference type="GO" id="GO:0008270">
    <property type="term" value="F:zinc ion binding"/>
    <property type="evidence" value="ECO:0007669"/>
    <property type="project" value="InterPro"/>
</dbReference>
<dbReference type="Pfam" id="PF04082">
    <property type="entry name" value="Fungal_trans"/>
    <property type="match status" value="1"/>
</dbReference>
<dbReference type="OrthoDB" id="424974at2759"/>
<dbReference type="GO" id="GO:0000981">
    <property type="term" value="F:DNA-binding transcription factor activity, RNA polymerase II-specific"/>
    <property type="evidence" value="ECO:0007669"/>
    <property type="project" value="TreeGrafter"/>
</dbReference>
<evidence type="ECO:0000313" key="7">
    <source>
        <dbReference type="Proteomes" id="UP001147733"/>
    </source>
</evidence>
<dbReference type="Proteomes" id="UP001147733">
    <property type="component" value="Unassembled WGS sequence"/>
</dbReference>
<evidence type="ECO:0000256" key="3">
    <source>
        <dbReference type="ARBA" id="ARBA00023242"/>
    </source>
</evidence>
<feature type="domain" description="Xylanolytic transcriptional activator regulatory" evidence="5">
    <location>
        <begin position="227"/>
        <end position="302"/>
    </location>
</feature>
<reference evidence="6" key="1">
    <citation type="submission" date="2022-11" db="EMBL/GenBank/DDBJ databases">
        <authorList>
            <person name="Petersen C."/>
        </authorList>
    </citation>
    <scope>NUCLEOTIDE SEQUENCE</scope>
    <source>
        <strain evidence="6">IBT 23319</strain>
    </source>
</reference>
<comment type="caution">
    <text evidence="6">The sequence shown here is derived from an EMBL/GenBank/DDBJ whole genome shotgun (WGS) entry which is preliminary data.</text>
</comment>
<dbReference type="PANTHER" id="PTHR47424">
    <property type="entry name" value="REGULATORY PROTEIN GAL4"/>
    <property type="match status" value="1"/>
</dbReference>
<organism evidence="6 7">
    <name type="scientific">Penicillium citrinum</name>
    <dbReference type="NCBI Taxonomy" id="5077"/>
    <lineage>
        <taxon>Eukaryota</taxon>
        <taxon>Fungi</taxon>
        <taxon>Dikarya</taxon>
        <taxon>Ascomycota</taxon>
        <taxon>Pezizomycotina</taxon>
        <taxon>Eurotiomycetes</taxon>
        <taxon>Eurotiomycetidae</taxon>
        <taxon>Eurotiales</taxon>
        <taxon>Aspergillaceae</taxon>
        <taxon>Penicillium</taxon>
    </lineage>
</organism>
<evidence type="ECO:0000313" key="6">
    <source>
        <dbReference type="EMBL" id="KAJ5242890.1"/>
    </source>
</evidence>
<feature type="region of interest" description="Disordered" evidence="4">
    <location>
        <begin position="1"/>
        <end position="45"/>
    </location>
</feature>
<dbReference type="GO" id="GO:0000978">
    <property type="term" value="F:RNA polymerase II cis-regulatory region sequence-specific DNA binding"/>
    <property type="evidence" value="ECO:0007669"/>
    <property type="project" value="TreeGrafter"/>
</dbReference>
<keyword evidence="7" id="KW-1185">Reference proteome</keyword>
<sequence>MLMSRCRDSTTNSPEQPSHGRGLTNYARGNDEDETGFHGPTAPSSSLFGASGGLYIMNDIGNEKDRPATFERRIESTSQISPKKLNQLPRLQNTGPAKELSDMQYVIPPRKVADDLLDLYWDYVDSAYPWLDRPSIENAYEGLWTKDSEQSMNERALHCILNLMFATACVAFQGQPPLSRYQSSIVFFDRAQELMSYELKDLYNFEIIQMLLLTAVYLQHQKSPQKSFRSIGMAIHIAQELGLHIPETTEAMHDPRERDLARRVWNGCVILDRICSMTFGCALKVPQSISKQGLQPLMLSTMEMNPTTSTGAVNLPSKAKFYLSFCQLHHIIGDVLETFYIPNGSFKNGPTKQTSSEGALLFDKIATLFKIESELNDWASNLDPFFKKPSEALDTTPSKHITREANVLRARSVYHLAQLEL</sequence>
<gene>
    <name evidence="6" type="ORF">N7469_001217</name>
</gene>
<reference evidence="6" key="2">
    <citation type="journal article" date="2023" name="IMA Fungus">
        <title>Comparative genomic study of the Penicillium genus elucidates a diverse pangenome and 15 lateral gene transfer events.</title>
        <authorList>
            <person name="Petersen C."/>
            <person name="Sorensen T."/>
            <person name="Nielsen M.R."/>
            <person name="Sondergaard T.E."/>
            <person name="Sorensen J.L."/>
            <person name="Fitzpatrick D.A."/>
            <person name="Frisvad J.C."/>
            <person name="Nielsen K.L."/>
        </authorList>
    </citation>
    <scope>NUCLEOTIDE SEQUENCE</scope>
    <source>
        <strain evidence="6">IBT 23319</strain>
    </source>
</reference>
<dbReference type="SMART" id="SM00906">
    <property type="entry name" value="Fungal_trans"/>
    <property type="match status" value="1"/>
</dbReference>
<keyword evidence="2" id="KW-0804">Transcription</keyword>
<dbReference type="GeneID" id="81379304"/>
<proteinExistence type="predicted"/>
<dbReference type="PANTHER" id="PTHR47424:SF4">
    <property type="entry name" value="ZN(II)2CYS6 TRANSCRIPTION FACTOR (EUROFUNG)"/>
    <property type="match status" value="1"/>
</dbReference>
<dbReference type="CDD" id="cd12148">
    <property type="entry name" value="fungal_TF_MHR"/>
    <property type="match status" value="1"/>
</dbReference>
<dbReference type="RefSeq" id="XP_056505894.1">
    <property type="nucleotide sequence ID" value="XM_056640137.1"/>
</dbReference>
<evidence type="ECO:0000256" key="1">
    <source>
        <dbReference type="ARBA" id="ARBA00023015"/>
    </source>
</evidence>
<evidence type="ECO:0000259" key="5">
    <source>
        <dbReference type="SMART" id="SM00906"/>
    </source>
</evidence>
<evidence type="ECO:0000256" key="2">
    <source>
        <dbReference type="ARBA" id="ARBA00023163"/>
    </source>
</evidence>
<dbReference type="GO" id="GO:0000435">
    <property type="term" value="P:positive regulation of transcription from RNA polymerase II promoter by galactose"/>
    <property type="evidence" value="ECO:0007669"/>
    <property type="project" value="TreeGrafter"/>
</dbReference>
<dbReference type="GO" id="GO:0006351">
    <property type="term" value="P:DNA-templated transcription"/>
    <property type="evidence" value="ECO:0007669"/>
    <property type="project" value="InterPro"/>
</dbReference>
<dbReference type="InterPro" id="IPR007219">
    <property type="entry name" value="XnlR_reg_dom"/>
</dbReference>
<evidence type="ECO:0000256" key="4">
    <source>
        <dbReference type="SAM" id="MobiDB-lite"/>
    </source>
</evidence>